<name>A0ABQ6ZKX2_9GAMM</name>
<comment type="caution">
    <text evidence="3">The sequence shown here is derived from an EMBL/GenBank/DDBJ whole genome shotgun (WGS) entry which is preliminary data.</text>
</comment>
<protein>
    <submittedName>
        <fullName evidence="3">Uncharacterized protein</fullName>
    </submittedName>
</protein>
<evidence type="ECO:0000256" key="2">
    <source>
        <dbReference type="SAM" id="Phobius"/>
    </source>
</evidence>
<feature type="compositionally biased region" description="Basic and acidic residues" evidence="1">
    <location>
        <begin position="1"/>
        <end position="19"/>
    </location>
</feature>
<keyword evidence="2" id="KW-1133">Transmembrane helix</keyword>
<dbReference type="EMBL" id="PDWW01000002">
    <property type="protein sequence ID" value="KAF1726912.1"/>
    <property type="molecule type" value="Genomic_DNA"/>
</dbReference>
<gene>
    <name evidence="3" type="ORF">CSC78_02075</name>
</gene>
<accession>A0ABQ6ZKX2</accession>
<keyword evidence="2" id="KW-0812">Transmembrane</keyword>
<evidence type="ECO:0000313" key="4">
    <source>
        <dbReference type="Proteomes" id="UP000781710"/>
    </source>
</evidence>
<feature type="region of interest" description="Disordered" evidence="1">
    <location>
        <begin position="1"/>
        <end position="21"/>
    </location>
</feature>
<dbReference type="RefSeq" id="WP_162336263.1">
    <property type="nucleotide sequence ID" value="NZ_JBHSRQ010000004.1"/>
</dbReference>
<sequence length="77" mass="8079">MKRGSPDAGRRRARRRDDGTGAEVVPLCAASVFAAATLAFATLGVPDTLRTMTDTVPKDAACHPAAMHLNDDDNARG</sequence>
<reference evidence="3 4" key="1">
    <citation type="submission" date="2017-10" db="EMBL/GenBank/DDBJ databases">
        <title>Whole genome sequencing of members of genus Pseudoxanthomonas.</title>
        <authorList>
            <person name="Kumar S."/>
            <person name="Bansal K."/>
            <person name="Kaur A."/>
            <person name="Patil P."/>
            <person name="Sharma S."/>
            <person name="Patil P.B."/>
        </authorList>
    </citation>
    <scope>NUCLEOTIDE SEQUENCE [LARGE SCALE GENOMIC DNA]</scope>
    <source>
        <strain evidence="3 4">DSM 17109</strain>
    </source>
</reference>
<feature type="transmembrane region" description="Helical" evidence="2">
    <location>
        <begin position="21"/>
        <end position="43"/>
    </location>
</feature>
<evidence type="ECO:0000256" key="1">
    <source>
        <dbReference type="SAM" id="MobiDB-lite"/>
    </source>
</evidence>
<keyword evidence="4" id="KW-1185">Reference proteome</keyword>
<dbReference type="Proteomes" id="UP000781710">
    <property type="component" value="Unassembled WGS sequence"/>
</dbReference>
<keyword evidence="2" id="KW-0472">Membrane</keyword>
<proteinExistence type="predicted"/>
<evidence type="ECO:0000313" key="3">
    <source>
        <dbReference type="EMBL" id="KAF1726912.1"/>
    </source>
</evidence>
<organism evidence="3 4">
    <name type="scientific">Pseudoxanthomonas japonensis</name>
    <dbReference type="NCBI Taxonomy" id="69284"/>
    <lineage>
        <taxon>Bacteria</taxon>
        <taxon>Pseudomonadati</taxon>
        <taxon>Pseudomonadota</taxon>
        <taxon>Gammaproteobacteria</taxon>
        <taxon>Lysobacterales</taxon>
        <taxon>Lysobacteraceae</taxon>
        <taxon>Pseudoxanthomonas</taxon>
    </lineage>
</organism>